<feature type="binding site" evidence="13">
    <location>
        <position position="531"/>
    </location>
    <ligand>
        <name>ATP</name>
        <dbReference type="ChEBI" id="CHEBI:30616"/>
    </ligand>
</feature>
<dbReference type="PROSITE" id="PS00178">
    <property type="entry name" value="AA_TRNA_LIGASE_I"/>
    <property type="match status" value="1"/>
</dbReference>
<keyword evidence="5 13" id="KW-0547">Nucleotide-binding</keyword>
<comment type="domain">
    <text evidence="13">The C-terminal coiled-coil domain is crucial for aminoacylation activity.</text>
</comment>
<keyword evidence="4 13" id="KW-0436">Ligase</keyword>
<name>A0A366D7P1_9GAMM</name>
<evidence type="ECO:0000256" key="8">
    <source>
        <dbReference type="ARBA" id="ARBA00023054"/>
    </source>
</evidence>
<dbReference type="InterPro" id="IPR002303">
    <property type="entry name" value="Valyl-tRNA_ligase"/>
</dbReference>
<keyword evidence="7 13" id="KW-0648">Protein biosynthesis</keyword>
<evidence type="ECO:0000259" key="16">
    <source>
        <dbReference type="Pfam" id="PF10458"/>
    </source>
</evidence>
<dbReference type="OrthoDB" id="9810365at2"/>
<dbReference type="Gene3D" id="1.10.287.380">
    <property type="entry name" value="Valyl-tRNA synthetase, C-terminal domain"/>
    <property type="match status" value="1"/>
</dbReference>
<keyword evidence="3 13" id="KW-0963">Cytoplasm</keyword>
<evidence type="ECO:0000313" key="18">
    <source>
        <dbReference type="Proteomes" id="UP000252086"/>
    </source>
</evidence>
<dbReference type="PANTHER" id="PTHR11946">
    <property type="entry name" value="VALYL-TRNA SYNTHETASES"/>
    <property type="match status" value="1"/>
</dbReference>
<evidence type="ECO:0000256" key="4">
    <source>
        <dbReference type="ARBA" id="ARBA00022598"/>
    </source>
</evidence>
<dbReference type="InterPro" id="IPR033705">
    <property type="entry name" value="Anticodon_Ia_Val"/>
</dbReference>
<dbReference type="AlphaFoldDB" id="A0A366D7P1"/>
<evidence type="ECO:0000256" key="7">
    <source>
        <dbReference type="ARBA" id="ARBA00022917"/>
    </source>
</evidence>
<dbReference type="Pfam" id="PF00133">
    <property type="entry name" value="tRNA-synt_1"/>
    <property type="match status" value="1"/>
</dbReference>
<dbReference type="InterPro" id="IPR001412">
    <property type="entry name" value="aa-tRNA-synth_I_CS"/>
</dbReference>
<gene>
    <name evidence="13" type="primary">valS</name>
    <name evidence="17" type="ORF">DFP76_101241</name>
</gene>
<dbReference type="NCBIfam" id="NF004349">
    <property type="entry name" value="PRK05729.1"/>
    <property type="match status" value="1"/>
</dbReference>
<feature type="domain" description="Methionyl/Valyl/Leucyl/Isoleucyl-tRNA synthetase anticodon-binding" evidence="15">
    <location>
        <begin position="648"/>
        <end position="800"/>
    </location>
</feature>
<evidence type="ECO:0000256" key="2">
    <source>
        <dbReference type="ARBA" id="ARBA00011245"/>
    </source>
</evidence>
<keyword evidence="18" id="KW-1185">Reference proteome</keyword>
<feature type="domain" description="Valyl-tRNA synthetase tRNA-binding arm" evidence="16">
    <location>
        <begin position="862"/>
        <end position="920"/>
    </location>
</feature>
<feature type="short sequence motif" description="'HIGH' region" evidence="13">
    <location>
        <begin position="40"/>
        <end position="50"/>
    </location>
</feature>
<comment type="domain">
    <text evidence="13">ValRS has two distinct active sites: one for aminoacylation and one for editing. The misactivated threonine is translocated from the active site to the editing site.</text>
</comment>
<dbReference type="GO" id="GO:0005829">
    <property type="term" value="C:cytosol"/>
    <property type="evidence" value="ECO:0007669"/>
    <property type="project" value="TreeGrafter"/>
</dbReference>
<dbReference type="InterPro" id="IPR009080">
    <property type="entry name" value="tRNAsynth_Ia_anticodon-bd"/>
</dbReference>
<protein>
    <recommendedName>
        <fullName evidence="13">Valine--tRNA ligase</fullName>
        <ecNumber evidence="13">6.1.1.9</ecNumber>
    </recommendedName>
    <alternativeName>
        <fullName evidence="13">Valyl-tRNA synthetase</fullName>
        <shortName evidence="13">ValRS</shortName>
    </alternativeName>
</protein>
<dbReference type="Gene3D" id="1.10.730.10">
    <property type="entry name" value="Isoleucyl-tRNA Synthetase, Domain 1"/>
    <property type="match status" value="1"/>
</dbReference>
<dbReference type="InterPro" id="IPR002300">
    <property type="entry name" value="aa-tRNA-synth_Ia"/>
</dbReference>
<dbReference type="CDD" id="cd07962">
    <property type="entry name" value="Anticodon_Ia_Val"/>
    <property type="match status" value="1"/>
</dbReference>
<dbReference type="EC" id="6.1.1.9" evidence="13"/>
<dbReference type="InterPro" id="IPR019499">
    <property type="entry name" value="Val-tRNA_synth_tRNA-bd"/>
</dbReference>
<dbReference type="FunFam" id="1.10.730.10:FF:000007">
    <property type="entry name" value="Valine--tRNA ligase"/>
    <property type="match status" value="1"/>
</dbReference>
<proteinExistence type="inferred from homology"/>
<comment type="similarity">
    <text evidence="12 13">Belongs to the class-I aminoacyl-tRNA synthetase family. ValS type 1 subfamily.</text>
</comment>
<feature type="coiled-coil region" evidence="13">
    <location>
        <begin position="858"/>
        <end position="927"/>
    </location>
</feature>
<dbReference type="InterPro" id="IPR010978">
    <property type="entry name" value="tRNA-bd_arm"/>
</dbReference>
<dbReference type="SUPFAM" id="SSF46589">
    <property type="entry name" value="tRNA-binding arm"/>
    <property type="match status" value="1"/>
</dbReference>
<feature type="domain" description="Aminoacyl-tRNA synthetase class Ia" evidence="14">
    <location>
        <begin position="14"/>
        <end position="605"/>
    </location>
</feature>
<comment type="function">
    <text evidence="11 13">Catalyzes the attachment of valine to tRNA(Val). As ValRS can inadvertently accommodate and process structurally similar amino acids such as threonine, to avoid such errors, it has a 'posttransfer' editing activity that hydrolyzes mischarged Thr-tRNA(Val) in a tRNA-dependent manner.</text>
</comment>
<dbReference type="RefSeq" id="WP_113872862.1">
    <property type="nucleotide sequence ID" value="NZ_QNRF01000001.1"/>
</dbReference>
<comment type="subunit">
    <text evidence="2 13">Monomer.</text>
</comment>
<accession>A0A366D7P1</accession>
<evidence type="ECO:0000256" key="9">
    <source>
        <dbReference type="ARBA" id="ARBA00023146"/>
    </source>
</evidence>
<dbReference type="FunFam" id="3.90.740.10:FF:000010">
    <property type="entry name" value="Valine--tRNA ligase"/>
    <property type="match status" value="1"/>
</dbReference>
<dbReference type="PANTHER" id="PTHR11946:SF93">
    <property type="entry name" value="VALINE--TRNA LIGASE, CHLOROPLASTIC_MITOCHONDRIAL 2"/>
    <property type="match status" value="1"/>
</dbReference>
<comment type="catalytic activity">
    <reaction evidence="10 13">
        <text>tRNA(Val) + L-valine + ATP = L-valyl-tRNA(Val) + AMP + diphosphate</text>
        <dbReference type="Rhea" id="RHEA:10704"/>
        <dbReference type="Rhea" id="RHEA-COMP:9672"/>
        <dbReference type="Rhea" id="RHEA-COMP:9708"/>
        <dbReference type="ChEBI" id="CHEBI:30616"/>
        <dbReference type="ChEBI" id="CHEBI:33019"/>
        <dbReference type="ChEBI" id="CHEBI:57762"/>
        <dbReference type="ChEBI" id="CHEBI:78442"/>
        <dbReference type="ChEBI" id="CHEBI:78537"/>
        <dbReference type="ChEBI" id="CHEBI:456215"/>
        <dbReference type="EC" id="6.1.1.9"/>
    </reaction>
</comment>
<evidence type="ECO:0000256" key="13">
    <source>
        <dbReference type="HAMAP-Rule" id="MF_02004"/>
    </source>
</evidence>
<dbReference type="HAMAP" id="MF_02004">
    <property type="entry name" value="Val_tRNA_synth_type1"/>
    <property type="match status" value="1"/>
</dbReference>
<dbReference type="InterPro" id="IPR037118">
    <property type="entry name" value="Val-tRNA_synth_C_sf"/>
</dbReference>
<dbReference type="GO" id="GO:0006438">
    <property type="term" value="P:valyl-tRNA aminoacylation"/>
    <property type="evidence" value="ECO:0007669"/>
    <property type="project" value="UniProtKB-UniRule"/>
</dbReference>
<dbReference type="Pfam" id="PF08264">
    <property type="entry name" value="Anticodon_1"/>
    <property type="match status" value="1"/>
</dbReference>
<comment type="subcellular location">
    <subcellularLocation>
        <location evidence="1 13">Cytoplasm</location>
    </subcellularLocation>
</comment>
<dbReference type="PRINTS" id="PR00986">
    <property type="entry name" value="TRNASYNTHVAL"/>
</dbReference>
<keyword evidence="9 13" id="KW-0030">Aminoacyl-tRNA synthetase</keyword>
<keyword evidence="8 13" id="KW-0175">Coiled coil</keyword>
<dbReference type="Gene3D" id="3.90.740.10">
    <property type="entry name" value="Valyl/Leucyl/Isoleucyl-tRNA synthetase, editing domain"/>
    <property type="match status" value="1"/>
</dbReference>
<dbReference type="GO" id="GO:0002161">
    <property type="term" value="F:aminoacyl-tRNA deacylase activity"/>
    <property type="evidence" value="ECO:0007669"/>
    <property type="project" value="InterPro"/>
</dbReference>
<evidence type="ECO:0000256" key="5">
    <source>
        <dbReference type="ARBA" id="ARBA00022741"/>
    </source>
</evidence>
<evidence type="ECO:0000259" key="14">
    <source>
        <dbReference type="Pfam" id="PF00133"/>
    </source>
</evidence>
<dbReference type="Proteomes" id="UP000252086">
    <property type="component" value="Unassembled WGS sequence"/>
</dbReference>
<dbReference type="InterPro" id="IPR014729">
    <property type="entry name" value="Rossmann-like_a/b/a_fold"/>
</dbReference>
<dbReference type="SUPFAM" id="SSF47323">
    <property type="entry name" value="Anticodon-binding domain of a subclass of class I aminoacyl-tRNA synthetases"/>
    <property type="match status" value="1"/>
</dbReference>
<reference evidence="17 18" key="1">
    <citation type="submission" date="2018-06" db="EMBL/GenBank/DDBJ databases">
        <title>Genomic Encyclopedia of Type Strains, Phase III (KMG-III): the genomes of soil and plant-associated and newly described type strains.</title>
        <authorList>
            <person name="Whitman W."/>
        </authorList>
    </citation>
    <scope>NUCLEOTIDE SEQUENCE [LARGE SCALE GENOMIC DNA]</scope>
    <source>
        <strain evidence="17 18">CECT 7732</strain>
    </source>
</reference>
<dbReference type="InterPro" id="IPR009008">
    <property type="entry name" value="Val/Leu/Ile-tRNA-synth_edit"/>
</dbReference>
<dbReference type="SUPFAM" id="SSF50677">
    <property type="entry name" value="ValRS/IleRS/LeuRS editing domain"/>
    <property type="match status" value="1"/>
</dbReference>
<keyword evidence="6 13" id="KW-0067">ATP-binding</keyword>
<dbReference type="FunFam" id="1.10.287.380:FF:000001">
    <property type="entry name" value="Valine--tRNA ligase"/>
    <property type="match status" value="1"/>
</dbReference>
<evidence type="ECO:0000313" key="17">
    <source>
        <dbReference type="EMBL" id="RBO85965.1"/>
    </source>
</evidence>
<dbReference type="FunFam" id="3.40.50.620:FF:000073">
    <property type="entry name" value="Valine--tRNA ligase"/>
    <property type="match status" value="1"/>
</dbReference>
<dbReference type="GO" id="GO:0004832">
    <property type="term" value="F:valine-tRNA ligase activity"/>
    <property type="evidence" value="ECO:0007669"/>
    <property type="project" value="UniProtKB-UniRule"/>
</dbReference>
<dbReference type="GO" id="GO:0005524">
    <property type="term" value="F:ATP binding"/>
    <property type="evidence" value="ECO:0007669"/>
    <property type="project" value="UniProtKB-UniRule"/>
</dbReference>
<dbReference type="CDD" id="cd00817">
    <property type="entry name" value="ValRS_core"/>
    <property type="match status" value="1"/>
</dbReference>
<evidence type="ECO:0000256" key="11">
    <source>
        <dbReference type="ARBA" id="ARBA00055630"/>
    </source>
</evidence>
<dbReference type="NCBIfam" id="TIGR00422">
    <property type="entry name" value="valS"/>
    <property type="match status" value="1"/>
</dbReference>
<dbReference type="SUPFAM" id="SSF52374">
    <property type="entry name" value="Nucleotidylyl transferase"/>
    <property type="match status" value="1"/>
</dbReference>
<dbReference type="InterPro" id="IPR013155">
    <property type="entry name" value="M/V/L/I-tRNA-synth_anticd-bd"/>
</dbReference>
<sequence length="927" mass="105245">MEKTYQPQSIEQPIYKRWEESGYFSPQGNGTPFSIMIPPPNVTGSLHMGHAFQHSLMDAMIRRERMKGSRTLWQPGCDHAGIATQMVVERQLAAQNVTRHDLGRAKFLDKVWEWKGQSGGTISDQMRVLGDSVAWDKERFTMDPGMSAAVQEVFVRLFDEDIIYRGQRLVNWDPVLHTAISDLEVISEEENGFMWYFRYPLADGVKTSDGKDHIVVATTRPETMFGDTCVAVAPDDERFASLVGKEIDLPLVGRRIPIIADEYVDKEFGTGCVKITPAHDFNDYEVGKRHDMPLINIFNDDAAINDNAPEKYCGMDRFDARKAVVADFDALGLLEKVVDHKLKVPRGERGNTVIEPYLTQQWYVAVESLAKPAIEAVENGDIQFVPKQWENTYFAWMRDLQDWCISRQLWWGHQIPAWYDADGKVYVGKDEVSVRAKYGLAADLELTQDEDVLDTWFSSALWTFATQGWPEETQDFMDFSESDVLVTGFDIIFFWVARMIMMTLKFTNKVPFKTVYITGLIRDERGDKMSKSKGNVIDPLDLINGIDIDSLVAKRTYGMMQPRLAEKVEKNTRETYPEGIQAYGTDALRFTLCSLASGGRDIKFDLNRLEGYRNFCNKIWNATRYVLMNTEEQDCGQNGAEVELSLADKWIISRLQHAEDAVNRAFETHRYDLAAQALYEFMWHEYCDWYLELSKPVLWDENATGAQLTGTRRTLVRVLESFLRLVHPMMPFLTEEIWQRIAPLAGVEGDTIMLAQYPEAEDAKKDAQAEADVEWLKGVILGVRNIRGEMDIAPSKPLTVLFRNGSEQDKARLEANLTFLQKLAKLESVTWLNAGDEAPMSATALVGDMEVLVPMAGLIDKDAELARLQKEIDKASKDLQRIEGKLSNESFVAKAPEAVVAKERAKCDDLKLAVSKLEDQKASIESL</sequence>
<comment type="caution">
    <text evidence="17">The sequence shown here is derived from an EMBL/GenBank/DDBJ whole genome shotgun (WGS) entry which is preliminary data.</text>
</comment>
<evidence type="ECO:0000256" key="3">
    <source>
        <dbReference type="ARBA" id="ARBA00022490"/>
    </source>
</evidence>
<dbReference type="Pfam" id="PF10458">
    <property type="entry name" value="Val_tRNA-synt_C"/>
    <property type="match status" value="1"/>
</dbReference>
<dbReference type="Gene3D" id="3.40.50.620">
    <property type="entry name" value="HUPs"/>
    <property type="match status" value="2"/>
</dbReference>
<evidence type="ECO:0000256" key="10">
    <source>
        <dbReference type="ARBA" id="ARBA00047552"/>
    </source>
</evidence>
<feature type="short sequence motif" description="'KMSKS' region" evidence="13">
    <location>
        <begin position="528"/>
        <end position="532"/>
    </location>
</feature>
<dbReference type="FunFam" id="3.40.50.620:FF:000032">
    <property type="entry name" value="Valine--tRNA ligase"/>
    <property type="match status" value="1"/>
</dbReference>
<evidence type="ECO:0000259" key="15">
    <source>
        <dbReference type="Pfam" id="PF08264"/>
    </source>
</evidence>
<evidence type="ECO:0000256" key="1">
    <source>
        <dbReference type="ARBA" id="ARBA00004496"/>
    </source>
</evidence>
<evidence type="ECO:0000256" key="6">
    <source>
        <dbReference type="ARBA" id="ARBA00022840"/>
    </source>
</evidence>
<evidence type="ECO:0000256" key="12">
    <source>
        <dbReference type="ARBA" id="ARBA00060830"/>
    </source>
</evidence>
<dbReference type="EMBL" id="QNRF01000001">
    <property type="protein sequence ID" value="RBO85965.1"/>
    <property type="molecule type" value="Genomic_DNA"/>
</dbReference>
<dbReference type="FunFam" id="3.90.740.10:FF:000003">
    <property type="entry name" value="Valine--tRNA ligase"/>
    <property type="match status" value="1"/>
</dbReference>
<organism evidence="17 18">
    <name type="scientific">Marinomonas aquiplantarum</name>
    <dbReference type="NCBI Taxonomy" id="491951"/>
    <lineage>
        <taxon>Bacteria</taxon>
        <taxon>Pseudomonadati</taxon>
        <taxon>Pseudomonadota</taxon>
        <taxon>Gammaproteobacteria</taxon>
        <taxon>Oceanospirillales</taxon>
        <taxon>Oceanospirillaceae</taxon>
        <taxon>Marinomonas</taxon>
    </lineage>
</organism>